<proteinExistence type="predicted"/>
<organism evidence="2 3">
    <name type="scientific">Atta colombica</name>
    <dbReference type="NCBI Taxonomy" id="520822"/>
    <lineage>
        <taxon>Eukaryota</taxon>
        <taxon>Metazoa</taxon>
        <taxon>Ecdysozoa</taxon>
        <taxon>Arthropoda</taxon>
        <taxon>Hexapoda</taxon>
        <taxon>Insecta</taxon>
        <taxon>Pterygota</taxon>
        <taxon>Neoptera</taxon>
        <taxon>Endopterygota</taxon>
        <taxon>Hymenoptera</taxon>
        <taxon>Apocrita</taxon>
        <taxon>Aculeata</taxon>
        <taxon>Formicoidea</taxon>
        <taxon>Formicidae</taxon>
        <taxon>Myrmicinae</taxon>
        <taxon>Atta</taxon>
    </lineage>
</organism>
<sequence>MRSRFTLSAKARAFTFAIMQSFRSKILNSNKLRKATASKYPRGFVLKTRPVKTFNLARAAVGTEVRLFPDKSRYRRSGKRSNATSAMYLMTLFDRFKEINDGNDGNESRSSSSIKLSDKSTRSRLGARARLFVGTSNSEFLFRIRVRILCRFFNNSSDRLVIELSRSRLSRDCSTGPSGESPDSTGSARPRDQRRHTKPVSSRRRIDIVPGKGH</sequence>
<feature type="region of interest" description="Disordered" evidence="1">
    <location>
        <begin position="170"/>
        <end position="214"/>
    </location>
</feature>
<evidence type="ECO:0000256" key="1">
    <source>
        <dbReference type="SAM" id="MobiDB-lite"/>
    </source>
</evidence>
<dbReference type="Proteomes" id="UP000078540">
    <property type="component" value="Unassembled WGS sequence"/>
</dbReference>
<gene>
    <name evidence="2" type="ORF">ALC53_04607</name>
</gene>
<feature type="compositionally biased region" description="Basic residues" evidence="1">
    <location>
        <begin position="192"/>
        <end position="203"/>
    </location>
</feature>
<dbReference type="AlphaFoldDB" id="A0A195BKR8"/>
<name>A0A195BKR8_9HYME</name>
<evidence type="ECO:0000313" key="2">
    <source>
        <dbReference type="EMBL" id="KYM85364.1"/>
    </source>
</evidence>
<reference evidence="2 3" key="1">
    <citation type="submission" date="2015-09" db="EMBL/GenBank/DDBJ databases">
        <title>Atta colombica WGS genome.</title>
        <authorList>
            <person name="Nygaard S."/>
            <person name="Hu H."/>
            <person name="Boomsma J."/>
            <person name="Zhang G."/>
        </authorList>
    </citation>
    <scope>NUCLEOTIDE SEQUENCE [LARGE SCALE GENOMIC DNA]</scope>
    <source>
        <strain evidence="2">Treedump-2</strain>
        <tissue evidence="2">Whole body</tissue>
    </source>
</reference>
<evidence type="ECO:0000313" key="3">
    <source>
        <dbReference type="Proteomes" id="UP000078540"/>
    </source>
</evidence>
<accession>A0A195BKR8</accession>
<dbReference type="EMBL" id="KQ976453">
    <property type="protein sequence ID" value="KYM85364.1"/>
    <property type="molecule type" value="Genomic_DNA"/>
</dbReference>
<keyword evidence="3" id="KW-1185">Reference proteome</keyword>
<feature type="compositionally biased region" description="Polar residues" evidence="1">
    <location>
        <begin position="172"/>
        <end position="187"/>
    </location>
</feature>
<protein>
    <submittedName>
        <fullName evidence="2">Uncharacterized protein</fullName>
    </submittedName>
</protein>